<gene>
    <name evidence="1" type="ORF">Tci_833872</name>
</gene>
<evidence type="ECO:0000313" key="1">
    <source>
        <dbReference type="EMBL" id="GFC61902.1"/>
    </source>
</evidence>
<organism evidence="1">
    <name type="scientific">Tanacetum cinerariifolium</name>
    <name type="common">Dalmatian daisy</name>
    <name type="synonym">Chrysanthemum cinerariifolium</name>
    <dbReference type="NCBI Taxonomy" id="118510"/>
    <lineage>
        <taxon>Eukaryota</taxon>
        <taxon>Viridiplantae</taxon>
        <taxon>Streptophyta</taxon>
        <taxon>Embryophyta</taxon>
        <taxon>Tracheophyta</taxon>
        <taxon>Spermatophyta</taxon>
        <taxon>Magnoliopsida</taxon>
        <taxon>eudicotyledons</taxon>
        <taxon>Gunneridae</taxon>
        <taxon>Pentapetalae</taxon>
        <taxon>asterids</taxon>
        <taxon>campanulids</taxon>
        <taxon>Asterales</taxon>
        <taxon>Asteraceae</taxon>
        <taxon>Asteroideae</taxon>
        <taxon>Anthemideae</taxon>
        <taxon>Anthemidinae</taxon>
        <taxon>Tanacetum</taxon>
    </lineage>
</organism>
<reference evidence="1" key="1">
    <citation type="journal article" date="2019" name="Sci. Rep.">
        <title>Draft genome of Tanacetum cinerariifolium, the natural source of mosquito coil.</title>
        <authorList>
            <person name="Yamashiro T."/>
            <person name="Shiraishi A."/>
            <person name="Satake H."/>
            <person name="Nakayama K."/>
        </authorList>
    </citation>
    <scope>NUCLEOTIDE SEQUENCE</scope>
</reference>
<dbReference type="Gene3D" id="1.20.5.340">
    <property type="match status" value="1"/>
</dbReference>
<dbReference type="AlphaFoldDB" id="A0A699Q778"/>
<protein>
    <submittedName>
        <fullName evidence="1">Uncharacterized protein</fullName>
    </submittedName>
</protein>
<sequence>MESIHLHSQIAAVEAAEATKIKELNSLRERNVSLEGQVAALESAVVSKDAEIASSQSQVAKLTHDLSSLLLSCDELSAIFPNRPIVSIDFLTSN</sequence>
<accession>A0A699Q778</accession>
<dbReference type="EMBL" id="BKCJ010991634">
    <property type="protein sequence ID" value="GFC61902.1"/>
    <property type="molecule type" value="Genomic_DNA"/>
</dbReference>
<proteinExistence type="predicted"/>
<name>A0A699Q778_TANCI</name>
<comment type="caution">
    <text evidence="1">The sequence shown here is derived from an EMBL/GenBank/DDBJ whole genome shotgun (WGS) entry which is preliminary data.</text>
</comment>